<protein>
    <submittedName>
        <fullName evidence="2">Cobyrinic acid a,c-diamide synthase</fullName>
    </submittedName>
</protein>
<dbReference type="InterPro" id="IPR027417">
    <property type="entry name" value="P-loop_NTPase"/>
</dbReference>
<dbReference type="CDD" id="cd02042">
    <property type="entry name" value="ParAB_family"/>
    <property type="match status" value="1"/>
</dbReference>
<dbReference type="PANTHER" id="PTHR13696:SF99">
    <property type="entry name" value="COBYRINIC ACID AC-DIAMIDE SYNTHASE"/>
    <property type="match status" value="1"/>
</dbReference>
<dbReference type="PANTHER" id="PTHR13696">
    <property type="entry name" value="P-LOOP CONTAINING NUCLEOSIDE TRIPHOSPHATE HYDROLASE"/>
    <property type="match status" value="1"/>
</dbReference>
<dbReference type="InterPro" id="IPR050678">
    <property type="entry name" value="DNA_Partitioning_ATPase"/>
</dbReference>
<dbReference type="Pfam" id="PF13614">
    <property type="entry name" value="AAA_31"/>
    <property type="match status" value="1"/>
</dbReference>
<evidence type="ECO:0000313" key="3">
    <source>
        <dbReference type="Proteomes" id="UP000031623"/>
    </source>
</evidence>
<sequence length="348" mass="39277">MSAVPIIAFFNNKGGVGKTSLVYHLAWMYHDLGLRVVAVDLDPQANLTAAFLSEERLEEIWLLDKQPNTIYRCVQPLLRGVGDIVTPQLEDIKPRLALLIGDLLLSGFEGHLSTEWPGCMDRKERSFRVISAFWRILQRVIKIHVANVILIDLGPNLGAINRAALITADYVLTPLAPDLFSLQGLRNLGPTLFRWREEWQERQTKNPVVDLSLPPGTMRPVGYIVLQHLQHVIRPDRPVKAYQRWIVQIPGIYRQAMLNLAANNEIASIEEDPYCLALVKHYKSLMPLAQAVHKPIFHLKPADGIVGGTTQSVQNAYQDFERLARRIVRNCKLAKQSETALLHSSAKN</sequence>
<dbReference type="Gene3D" id="3.40.50.300">
    <property type="entry name" value="P-loop containing nucleotide triphosphate hydrolases"/>
    <property type="match status" value="1"/>
</dbReference>
<dbReference type="InterPro" id="IPR025669">
    <property type="entry name" value="AAA_dom"/>
</dbReference>
<dbReference type="SUPFAM" id="SSF52540">
    <property type="entry name" value="P-loop containing nucleoside triphosphate hydrolases"/>
    <property type="match status" value="1"/>
</dbReference>
<proteinExistence type="predicted"/>
<evidence type="ECO:0000313" key="2">
    <source>
        <dbReference type="EMBL" id="BAP57531.1"/>
    </source>
</evidence>
<dbReference type="OrthoDB" id="69313at2"/>
<accession>A0A090BVV8</accession>
<feature type="domain" description="AAA" evidence="1">
    <location>
        <begin position="6"/>
        <end position="197"/>
    </location>
</feature>
<dbReference type="Proteomes" id="UP000031623">
    <property type="component" value="Chromosome"/>
</dbReference>
<keyword evidence="3" id="KW-1185">Reference proteome</keyword>
<dbReference type="HOGENOM" id="CLU_037612_2_0_6"/>
<name>A0A090BVV8_9GAMM</name>
<gene>
    <name evidence="2" type="ORF">THII_3234</name>
</gene>
<evidence type="ECO:0000259" key="1">
    <source>
        <dbReference type="Pfam" id="PF13614"/>
    </source>
</evidence>
<dbReference type="EMBL" id="AP014633">
    <property type="protein sequence ID" value="BAP57531.1"/>
    <property type="molecule type" value="Genomic_DNA"/>
</dbReference>
<dbReference type="KEGG" id="tig:THII_3234"/>
<reference evidence="2 3" key="1">
    <citation type="journal article" date="2014" name="ISME J.">
        <title>Ecophysiology of Thioploca ingrica as revealed by the complete genome sequence supplemented with proteomic evidence.</title>
        <authorList>
            <person name="Kojima H."/>
            <person name="Ogura Y."/>
            <person name="Yamamoto N."/>
            <person name="Togashi T."/>
            <person name="Mori H."/>
            <person name="Watanabe T."/>
            <person name="Nemoto F."/>
            <person name="Kurokawa K."/>
            <person name="Hayashi T."/>
            <person name="Fukui M."/>
        </authorList>
    </citation>
    <scope>NUCLEOTIDE SEQUENCE [LARGE SCALE GENOMIC DNA]</scope>
</reference>
<organism evidence="2 3">
    <name type="scientific">Thioploca ingrica</name>
    <dbReference type="NCBI Taxonomy" id="40754"/>
    <lineage>
        <taxon>Bacteria</taxon>
        <taxon>Pseudomonadati</taxon>
        <taxon>Pseudomonadota</taxon>
        <taxon>Gammaproteobacteria</taxon>
        <taxon>Thiotrichales</taxon>
        <taxon>Thiotrichaceae</taxon>
        <taxon>Thioploca</taxon>
    </lineage>
</organism>
<dbReference type="STRING" id="40754.THII_3234"/>
<dbReference type="AlphaFoldDB" id="A0A090BVV8"/>